<name>A0A537KCN6_9BACT</name>
<evidence type="ECO:0000256" key="1">
    <source>
        <dbReference type="SAM" id="MobiDB-lite"/>
    </source>
</evidence>
<evidence type="ECO:0000313" key="3">
    <source>
        <dbReference type="Proteomes" id="UP000318509"/>
    </source>
</evidence>
<dbReference type="AlphaFoldDB" id="A0A537KCN6"/>
<dbReference type="EMBL" id="VBAK01000024">
    <property type="protein sequence ID" value="TMI93494.1"/>
    <property type="molecule type" value="Genomic_DNA"/>
</dbReference>
<sequence>MSSEVPGLRGPAAGASEDLLRQIEQELSGILNILEGRFLYLVRESGRGAIPPEAVVGELTFLSRDLRACFRRLGELAERRDLSFRTARELQEIDRRCVWLFRKIRLQEIFLRKLSLETHLQRIVSSEAFTIYQTLIGLDEEEQDMQSSDDPRIRAAILTEEDPPNTPP</sequence>
<organism evidence="2 3">
    <name type="scientific">Candidatus Segetimicrobium genomatis</name>
    <dbReference type="NCBI Taxonomy" id="2569760"/>
    <lineage>
        <taxon>Bacteria</taxon>
        <taxon>Bacillati</taxon>
        <taxon>Candidatus Sysuimicrobiota</taxon>
        <taxon>Candidatus Sysuimicrobiia</taxon>
        <taxon>Candidatus Sysuimicrobiales</taxon>
        <taxon>Candidatus Segetimicrobiaceae</taxon>
        <taxon>Candidatus Segetimicrobium</taxon>
    </lineage>
</organism>
<protein>
    <submittedName>
        <fullName evidence="2">Uncharacterized protein</fullName>
    </submittedName>
</protein>
<accession>A0A537KCN6</accession>
<feature type="region of interest" description="Disordered" evidence="1">
    <location>
        <begin position="142"/>
        <end position="168"/>
    </location>
</feature>
<evidence type="ECO:0000313" key="2">
    <source>
        <dbReference type="EMBL" id="TMI93494.1"/>
    </source>
</evidence>
<reference evidence="2 3" key="1">
    <citation type="journal article" date="2019" name="Nat. Microbiol.">
        <title>Mediterranean grassland soil C-N compound turnover is dependent on rainfall and depth, and is mediated by genomically divergent microorganisms.</title>
        <authorList>
            <person name="Diamond S."/>
            <person name="Andeer P.F."/>
            <person name="Li Z."/>
            <person name="Crits-Christoph A."/>
            <person name="Burstein D."/>
            <person name="Anantharaman K."/>
            <person name="Lane K.R."/>
            <person name="Thomas B.C."/>
            <person name="Pan C."/>
            <person name="Northen T.R."/>
            <person name="Banfield J.F."/>
        </authorList>
    </citation>
    <scope>NUCLEOTIDE SEQUENCE [LARGE SCALE GENOMIC DNA]</scope>
    <source>
        <strain evidence="2">NP_3</strain>
    </source>
</reference>
<dbReference type="Proteomes" id="UP000318509">
    <property type="component" value="Unassembled WGS sequence"/>
</dbReference>
<feature type="compositionally biased region" description="Acidic residues" evidence="1">
    <location>
        <begin position="159"/>
        <end position="168"/>
    </location>
</feature>
<proteinExistence type="predicted"/>
<gene>
    <name evidence="2" type="ORF">E6H00_01175</name>
</gene>
<comment type="caution">
    <text evidence="2">The sequence shown here is derived from an EMBL/GenBank/DDBJ whole genome shotgun (WGS) entry which is preliminary data.</text>
</comment>